<comment type="caution">
    <text evidence="3">The sequence shown here is derived from an EMBL/GenBank/DDBJ whole genome shotgun (WGS) entry which is preliminary data.</text>
</comment>
<dbReference type="Gene3D" id="3.40.50.620">
    <property type="entry name" value="HUPs"/>
    <property type="match status" value="1"/>
</dbReference>
<organism evidence="3 4">
    <name type="scientific">Dyella koreensis</name>
    <dbReference type="NCBI Taxonomy" id="311235"/>
    <lineage>
        <taxon>Bacteria</taxon>
        <taxon>Pseudomonadati</taxon>
        <taxon>Pseudomonadota</taxon>
        <taxon>Gammaproteobacteria</taxon>
        <taxon>Lysobacterales</taxon>
        <taxon>Rhodanobacteraceae</taxon>
        <taxon>Dyella</taxon>
    </lineage>
</organism>
<feature type="domain" description="UspA" evidence="2">
    <location>
        <begin position="1"/>
        <end position="145"/>
    </location>
</feature>
<sequence length="145" mass="15534">MFKRIMIPTDGSALSEKAIALGVELAASLKASVCGFYAAPTFHMVSSVIDVVEATPDSYVKEAIQRAARYLEAVSAACRQAGVACECEYEFNDHPYQAIVRVAAEQGCDLVVMASHGRHGVSRLLLGSETAKVLLESSTPVLVYH</sequence>
<dbReference type="PANTHER" id="PTHR46268">
    <property type="entry name" value="STRESS RESPONSE PROTEIN NHAX"/>
    <property type="match status" value="1"/>
</dbReference>
<proteinExistence type="inferred from homology"/>
<gene>
    <name evidence="3" type="ORF">ISS97_19590</name>
</gene>
<dbReference type="InterPro" id="IPR006015">
    <property type="entry name" value="Universal_stress_UspA"/>
</dbReference>
<dbReference type="PANTHER" id="PTHR46268:SF15">
    <property type="entry name" value="UNIVERSAL STRESS PROTEIN HP_0031"/>
    <property type="match status" value="1"/>
</dbReference>
<dbReference type="SUPFAM" id="SSF52402">
    <property type="entry name" value="Adenine nucleotide alpha hydrolases-like"/>
    <property type="match status" value="1"/>
</dbReference>
<protein>
    <submittedName>
        <fullName evidence="3">Universal stress protein</fullName>
    </submittedName>
</protein>
<dbReference type="PRINTS" id="PR01438">
    <property type="entry name" value="UNVRSLSTRESS"/>
</dbReference>
<evidence type="ECO:0000313" key="3">
    <source>
        <dbReference type="EMBL" id="MFK2919475.1"/>
    </source>
</evidence>
<dbReference type="EMBL" id="JADIKD010000012">
    <property type="protein sequence ID" value="MFK2919475.1"/>
    <property type="molecule type" value="Genomic_DNA"/>
</dbReference>
<dbReference type="CDD" id="cd00293">
    <property type="entry name" value="USP-like"/>
    <property type="match status" value="1"/>
</dbReference>
<dbReference type="Proteomes" id="UP001620408">
    <property type="component" value="Unassembled WGS sequence"/>
</dbReference>
<reference evidence="3 4" key="1">
    <citation type="submission" date="2020-10" db="EMBL/GenBank/DDBJ databases">
        <title>Phylogeny of dyella-like bacteria.</title>
        <authorList>
            <person name="Fu J."/>
        </authorList>
    </citation>
    <scope>NUCLEOTIDE SEQUENCE [LARGE SCALE GENOMIC DNA]</scope>
    <source>
        <strain evidence="3 4">BB4</strain>
    </source>
</reference>
<dbReference type="InterPro" id="IPR014729">
    <property type="entry name" value="Rossmann-like_a/b/a_fold"/>
</dbReference>
<evidence type="ECO:0000259" key="2">
    <source>
        <dbReference type="Pfam" id="PF00582"/>
    </source>
</evidence>
<dbReference type="Pfam" id="PF00582">
    <property type="entry name" value="Usp"/>
    <property type="match status" value="1"/>
</dbReference>
<name>A0ABW8KA09_9GAMM</name>
<comment type="similarity">
    <text evidence="1">Belongs to the universal stress protein A family.</text>
</comment>
<dbReference type="InterPro" id="IPR006016">
    <property type="entry name" value="UspA"/>
</dbReference>
<evidence type="ECO:0000256" key="1">
    <source>
        <dbReference type="ARBA" id="ARBA00008791"/>
    </source>
</evidence>
<accession>A0ABW8KA09</accession>
<keyword evidence="4" id="KW-1185">Reference proteome</keyword>
<evidence type="ECO:0000313" key="4">
    <source>
        <dbReference type="Proteomes" id="UP001620408"/>
    </source>
</evidence>
<dbReference type="RefSeq" id="WP_379984486.1">
    <property type="nucleotide sequence ID" value="NZ_JADIKD010000012.1"/>
</dbReference>